<evidence type="ECO:0000256" key="6">
    <source>
        <dbReference type="ARBA" id="ARBA00023027"/>
    </source>
</evidence>
<keyword evidence="9" id="KW-0718">Serine biosynthesis</keyword>
<dbReference type="SUPFAM" id="SSF52283">
    <property type="entry name" value="Formate/glycerate dehydrogenase catalytic domain-like"/>
    <property type="match status" value="1"/>
</dbReference>
<evidence type="ECO:0000313" key="11">
    <source>
        <dbReference type="EMBL" id="ALA67143.1"/>
    </source>
</evidence>
<dbReference type="InterPro" id="IPR036291">
    <property type="entry name" value="NAD(P)-bd_dom_sf"/>
</dbReference>
<dbReference type="GO" id="GO:0004617">
    <property type="term" value="F:phosphoglycerate dehydrogenase activity"/>
    <property type="evidence" value="ECO:0007669"/>
    <property type="project" value="UniProtKB-UniRule"/>
</dbReference>
<dbReference type="InterPro" id="IPR006236">
    <property type="entry name" value="PGDH"/>
</dbReference>
<dbReference type="CDD" id="cd12173">
    <property type="entry name" value="PGDH_4"/>
    <property type="match status" value="1"/>
</dbReference>
<evidence type="ECO:0000256" key="5">
    <source>
        <dbReference type="ARBA" id="ARBA00023002"/>
    </source>
</evidence>
<proteinExistence type="inferred from homology"/>
<comment type="similarity">
    <text evidence="3 9">Belongs to the D-isomer specific 2-hydroxyacid dehydrogenase family.</text>
</comment>
<gene>
    <name evidence="11" type="ORF">CLAC_04815</name>
</gene>
<dbReference type="InterPro" id="IPR029753">
    <property type="entry name" value="D-isomer_DH_CS"/>
</dbReference>
<dbReference type="Gene3D" id="3.30.70.260">
    <property type="match status" value="1"/>
</dbReference>
<dbReference type="GO" id="GO:0051287">
    <property type="term" value="F:NAD binding"/>
    <property type="evidence" value="ECO:0007669"/>
    <property type="project" value="UniProtKB-UniRule"/>
</dbReference>
<dbReference type="InterPro" id="IPR045626">
    <property type="entry name" value="PGDH_ASB_dom"/>
</dbReference>
<dbReference type="EMBL" id="CP006841">
    <property type="protein sequence ID" value="ALA67143.1"/>
    <property type="molecule type" value="Genomic_DNA"/>
</dbReference>
<dbReference type="KEGG" id="clw:CLAC_04815"/>
<dbReference type="Gene3D" id="3.40.50.720">
    <property type="entry name" value="NAD(P)-binding Rossmann-like Domain"/>
    <property type="match status" value="2"/>
</dbReference>
<dbReference type="SUPFAM" id="SSF55021">
    <property type="entry name" value="ACT-like"/>
    <property type="match status" value="1"/>
</dbReference>
<comment type="pathway">
    <text evidence="2 9">Amino-acid biosynthesis; L-serine biosynthesis; L-serine from 3-phospho-D-glycerate: step 1/3.</text>
</comment>
<dbReference type="CDD" id="cd04902">
    <property type="entry name" value="ACT_3PGDH-xct"/>
    <property type="match status" value="1"/>
</dbReference>
<dbReference type="FunFam" id="3.40.50.720:FF:000021">
    <property type="entry name" value="D-3-phosphoglycerate dehydrogenase"/>
    <property type="match status" value="1"/>
</dbReference>
<dbReference type="InterPro" id="IPR002912">
    <property type="entry name" value="ACT_dom"/>
</dbReference>
<keyword evidence="5 9" id="KW-0560">Oxidoreductase</keyword>
<name>A0A0K2GZM6_9CORY</name>
<dbReference type="UniPathway" id="UPA00135">
    <property type="reaction ID" value="UER00196"/>
</dbReference>
<dbReference type="InterPro" id="IPR029009">
    <property type="entry name" value="ASB_dom_sf"/>
</dbReference>
<evidence type="ECO:0000256" key="8">
    <source>
        <dbReference type="ARBA" id="ARBA00048731"/>
    </source>
</evidence>
<dbReference type="PROSITE" id="PS00671">
    <property type="entry name" value="D_2_HYDROXYACID_DH_3"/>
    <property type="match status" value="1"/>
</dbReference>
<dbReference type="InterPro" id="IPR045865">
    <property type="entry name" value="ACT-like_dom_sf"/>
</dbReference>
<dbReference type="PATRIC" id="fig|1408189.4.peg.963"/>
<evidence type="ECO:0000259" key="10">
    <source>
        <dbReference type="PROSITE" id="PS51671"/>
    </source>
</evidence>
<dbReference type="PROSITE" id="PS00065">
    <property type="entry name" value="D_2_HYDROXYACID_DH_1"/>
    <property type="match status" value="1"/>
</dbReference>
<dbReference type="STRING" id="1408189.CLAC_04815"/>
<organism evidence="11 12">
    <name type="scientific">Corynebacterium lactis RW2-5</name>
    <dbReference type="NCBI Taxonomy" id="1408189"/>
    <lineage>
        <taxon>Bacteria</taxon>
        <taxon>Bacillati</taxon>
        <taxon>Actinomycetota</taxon>
        <taxon>Actinomycetes</taxon>
        <taxon>Mycobacteriales</taxon>
        <taxon>Corynebacteriaceae</taxon>
        <taxon>Corynebacterium</taxon>
    </lineage>
</organism>
<dbReference type="PANTHER" id="PTHR42938:SF47">
    <property type="entry name" value="HYDROXYPYRUVATE REDUCTASE"/>
    <property type="match status" value="1"/>
</dbReference>
<dbReference type="GO" id="GO:0006564">
    <property type="term" value="P:L-serine biosynthetic process"/>
    <property type="evidence" value="ECO:0007669"/>
    <property type="project" value="UniProtKB-UniRule"/>
</dbReference>
<comment type="catalytic activity">
    <reaction evidence="7">
        <text>(R)-2-hydroxyglutarate + NAD(+) = 2-oxoglutarate + NADH + H(+)</text>
        <dbReference type="Rhea" id="RHEA:49612"/>
        <dbReference type="ChEBI" id="CHEBI:15378"/>
        <dbReference type="ChEBI" id="CHEBI:15801"/>
        <dbReference type="ChEBI" id="CHEBI:16810"/>
        <dbReference type="ChEBI" id="CHEBI:57540"/>
        <dbReference type="ChEBI" id="CHEBI:57945"/>
        <dbReference type="EC" id="1.1.1.399"/>
    </reaction>
</comment>
<dbReference type="NCBIfam" id="TIGR01327">
    <property type="entry name" value="PGDH"/>
    <property type="match status" value="1"/>
</dbReference>
<dbReference type="InterPro" id="IPR029752">
    <property type="entry name" value="D-isomer_DH_CS1"/>
</dbReference>
<dbReference type="Pfam" id="PF00389">
    <property type="entry name" value="2-Hacid_dh"/>
    <property type="match status" value="1"/>
</dbReference>
<evidence type="ECO:0000256" key="2">
    <source>
        <dbReference type="ARBA" id="ARBA00005216"/>
    </source>
</evidence>
<keyword evidence="9" id="KW-0028">Amino-acid biosynthesis</keyword>
<comment type="function">
    <text evidence="1">Catalyzes the reversible oxidation of 3-phospho-D-glycerate to 3-phosphonooxypyruvate, the first step of the phosphorylated L-serine biosynthesis pathway. Also catalyzes the reversible oxidation of 2-hydroxyglutarate to 2-oxoglutarate.</text>
</comment>
<dbReference type="Gene3D" id="3.30.1330.90">
    <property type="entry name" value="D-3-phosphoglycerate dehydrogenase, domain 3"/>
    <property type="match status" value="1"/>
</dbReference>
<dbReference type="PANTHER" id="PTHR42938">
    <property type="entry name" value="FORMATE DEHYDROGENASE 1"/>
    <property type="match status" value="1"/>
</dbReference>
<protein>
    <recommendedName>
        <fullName evidence="4 9">D-3-phosphoglycerate dehydrogenase</fullName>
        <ecNumber evidence="9">1.1.1.95</ecNumber>
    </recommendedName>
</protein>
<dbReference type="SUPFAM" id="SSF51735">
    <property type="entry name" value="NAD(P)-binding Rossmann-fold domains"/>
    <property type="match status" value="1"/>
</dbReference>
<dbReference type="AlphaFoldDB" id="A0A0K2GZM6"/>
<dbReference type="SUPFAM" id="SSF143548">
    <property type="entry name" value="Serine metabolism enzymes domain"/>
    <property type="match status" value="1"/>
</dbReference>
<dbReference type="EC" id="1.1.1.95" evidence="9"/>
<dbReference type="InterPro" id="IPR006140">
    <property type="entry name" value="D-isomer_DH_NAD-bd"/>
</dbReference>
<evidence type="ECO:0000313" key="12">
    <source>
        <dbReference type="Proteomes" id="UP000058446"/>
    </source>
</evidence>
<comment type="catalytic activity">
    <reaction evidence="8 9">
        <text>(2R)-3-phosphoglycerate + NAD(+) = 3-phosphooxypyruvate + NADH + H(+)</text>
        <dbReference type="Rhea" id="RHEA:12641"/>
        <dbReference type="ChEBI" id="CHEBI:15378"/>
        <dbReference type="ChEBI" id="CHEBI:18110"/>
        <dbReference type="ChEBI" id="CHEBI:57540"/>
        <dbReference type="ChEBI" id="CHEBI:57945"/>
        <dbReference type="ChEBI" id="CHEBI:58272"/>
        <dbReference type="EC" id="1.1.1.95"/>
    </reaction>
</comment>
<dbReference type="Pfam" id="PF01842">
    <property type="entry name" value="ACT"/>
    <property type="match status" value="1"/>
</dbReference>
<feature type="domain" description="ACT" evidence="10">
    <location>
        <begin position="460"/>
        <end position="533"/>
    </location>
</feature>
<accession>A0A0K2GZM6</accession>
<keyword evidence="6 9" id="KW-0520">NAD</keyword>
<dbReference type="InterPro" id="IPR006139">
    <property type="entry name" value="D-isomer_2_OHA_DH_cat_dom"/>
</dbReference>
<dbReference type="Proteomes" id="UP000058446">
    <property type="component" value="Chromosome"/>
</dbReference>
<dbReference type="PROSITE" id="PS51671">
    <property type="entry name" value="ACT"/>
    <property type="match status" value="1"/>
</dbReference>
<dbReference type="Pfam" id="PF19304">
    <property type="entry name" value="PGDH_inter"/>
    <property type="match status" value="1"/>
</dbReference>
<evidence type="ECO:0000256" key="7">
    <source>
        <dbReference type="ARBA" id="ARBA00048126"/>
    </source>
</evidence>
<sequence>MLVSQNARPVVLIADKLAQSTVDALGDSVEVRWVDGPNRPELLAAVGDADALLVRSATTVDAEVLEAAPNLKIVGRAGVGLDNVDIDTATKRGVMVVNAPTSNIHSACEHAIALLLATARQLPAADATLREGEWKRSSFKGVEIFGKTVGIVGFGHIGQLFAQRLAAFETNIIAYDPYANPARAAQLGVELVELEDLMARADFVTIHLPKTKETAGMFDADLLAKAKKGQIIINAARGGLVDEQALADAIKAGHIRGAGFDVYASEPCTDSPLFGLAETVCAPHLGASTVEAQDRAGTDVAKSVLLALAGEFVPDAVNVSGGAVGEEVALWLELARELGLVAGGLLEGAPAAVEVTARGELHTEDVEILGMSAVRGLFSNMVEEPVTFVNAPRIAEERGVTFTVETEPESVSHRSVLEVKVIGADGSTSTVVGALTGLNRIEKIVRINGRGIDMRSSGRNLFLLYKDVPGALGRVATALGQAGVNIEAAALSPQEDDHTAILVLRVSEEVPEELVEKISADISATHALQLQLD</sequence>
<evidence type="ECO:0000256" key="9">
    <source>
        <dbReference type="RuleBase" id="RU363003"/>
    </source>
</evidence>
<reference evidence="11 12" key="1">
    <citation type="submission" date="2013-10" db="EMBL/GenBank/DDBJ databases">
        <title>Complete genome sequence of Corynebacterium lactis DSM 45799(T), isolated from raw cow milk.</title>
        <authorList>
            <person name="Ruckert C."/>
            <person name="Albersmeier A."/>
            <person name="Lipski A."/>
            <person name="Kalinowski J."/>
        </authorList>
    </citation>
    <scope>NUCLEOTIDE SEQUENCE [LARGE SCALE GENOMIC DNA]</scope>
    <source>
        <strain evidence="11 12">RW2-5</strain>
    </source>
</reference>
<evidence type="ECO:0000256" key="3">
    <source>
        <dbReference type="ARBA" id="ARBA00005854"/>
    </source>
</evidence>
<evidence type="ECO:0000256" key="1">
    <source>
        <dbReference type="ARBA" id="ARBA00003800"/>
    </source>
</evidence>
<dbReference type="Pfam" id="PF02826">
    <property type="entry name" value="2-Hacid_dh_C"/>
    <property type="match status" value="1"/>
</dbReference>
<evidence type="ECO:0000256" key="4">
    <source>
        <dbReference type="ARBA" id="ARBA00021582"/>
    </source>
</evidence>
<keyword evidence="12" id="KW-1185">Reference proteome</keyword>